<name>A0A9P6KBM0_9FUNG</name>
<dbReference type="EMBL" id="JAABOA010002762">
    <property type="protein sequence ID" value="KAF9579429.1"/>
    <property type="molecule type" value="Genomic_DNA"/>
</dbReference>
<dbReference type="SUPFAM" id="SSF63829">
    <property type="entry name" value="Calcium-dependent phosphotriesterase"/>
    <property type="match status" value="1"/>
</dbReference>
<evidence type="ECO:0000313" key="2">
    <source>
        <dbReference type="Proteomes" id="UP000780801"/>
    </source>
</evidence>
<comment type="caution">
    <text evidence="1">The sequence shown here is derived from an EMBL/GenBank/DDBJ whole genome shotgun (WGS) entry which is preliminary data.</text>
</comment>
<accession>A0A9P6KBM0</accession>
<dbReference type="AlphaFoldDB" id="A0A9P6KBM0"/>
<sequence>MESRRHINVLPVGTISFTFTGTTTTTFSVPCPPTPTPTGCCYAVGNFCGFKFPSSCNLTADAIYDCKSFGADPVLNTTCPAGRCLTDCDTSHCVLQCELELQVGMDKGIGSNIGDIFAVNIGSNSIGGLLYSSKNTGGVAAVAVNRRGTEFKASYPKVYTGTSDDYWTNQPNLELSSWSMAAAGAFPNNSFIMATNENGGVAYIFDDPPGPLTLLKFTNVAGNARTFCADNLSCFLDIAIDGNGHAWVIDWMGYLYISTLSQFTNAGGPMKYIGRIPWLGADTTTTIYRSVGIAFDSYGKVYYCGYTNTATTASTWIRTASMETPLQASIFYTDTGKVYGDMASCAFPRNDISNLLR</sequence>
<reference evidence="1" key="1">
    <citation type="journal article" date="2020" name="Fungal Divers.">
        <title>Resolving the Mortierellaceae phylogeny through synthesis of multi-gene phylogenetics and phylogenomics.</title>
        <authorList>
            <person name="Vandepol N."/>
            <person name="Liber J."/>
            <person name="Desiro A."/>
            <person name="Na H."/>
            <person name="Kennedy M."/>
            <person name="Barry K."/>
            <person name="Grigoriev I.V."/>
            <person name="Miller A.N."/>
            <person name="O'Donnell K."/>
            <person name="Stajich J.E."/>
            <person name="Bonito G."/>
        </authorList>
    </citation>
    <scope>NUCLEOTIDE SEQUENCE</scope>
    <source>
        <strain evidence="1">KOD1015</strain>
    </source>
</reference>
<evidence type="ECO:0000313" key="1">
    <source>
        <dbReference type="EMBL" id="KAF9579429.1"/>
    </source>
</evidence>
<dbReference type="OrthoDB" id="2444550at2759"/>
<gene>
    <name evidence="1" type="ORF">BGW38_004310</name>
</gene>
<organism evidence="1 2">
    <name type="scientific">Lunasporangiospora selenospora</name>
    <dbReference type="NCBI Taxonomy" id="979761"/>
    <lineage>
        <taxon>Eukaryota</taxon>
        <taxon>Fungi</taxon>
        <taxon>Fungi incertae sedis</taxon>
        <taxon>Mucoromycota</taxon>
        <taxon>Mortierellomycotina</taxon>
        <taxon>Mortierellomycetes</taxon>
        <taxon>Mortierellales</taxon>
        <taxon>Mortierellaceae</taxon>
        <taxon>Lunasporangiospora</taxon>
    </lineage>
</organism>
<protein>
    <submittedName>
        <fullName evidence="1">Uncharacterized protein</fullName>
    </submittedName>
</protein>
<keyword evidence="2" id="KW-1185">Reference proteome</keyword>
<dbReference type="Proteomes" id="UP000780801">
    <property type="component" value="Unassembled WGS sequence"/>
</dbReference>
<proteinExistence type="predicted"/>